<gene>
    <name evidence="1" type="ORF">HYALB_00000962</name>
</gene>
<protein>
    <submittedName>
        <fullName evidence="1">Uncharacterized protein</fullName>
    </submittedName>
</protein>
<name>A0A9N9LZH8_9HELO</name>
<reference evidence="1" key="1">
    <citation type="submission" date="2021-07" db="EMBL/GenBank/DDBJ databases">
        <authorList>
            <person name="Durling M."/>
        </authorList>
    </citation>
    <scope>NUCLEOTIDE SEQUENCE</scope>
</reference>
<evidence type="ECO:0000313" key="2">
    <source>
        <dbReference type="Proteomes" id="UP000701801"/>
    </source>
</evidence>
<proteinExistence type="predicted"/>
<keyword evidence="2" id="KW-1185">Reference proteome</keyword>
<comment type="caution">
    <text evidence="1">The sequence shown here is derived from an EMBL/GenBank/DDBJ whole genome shotgun (WGS) entry which is preliminary data.</text>
</comment>
<dbReference type="EMBL" id="CAJVRM010000684">
    <property type="protein sequence ID" value="CAG8982683.1"/>
    <property type="molecule type" value="Genomic_DNA"/>
</dbReference>
<accession>A0A9N9LZH8</accession>
<sequence>MSSETQKILATVVKIRDPNGEVRNHIVLSLNMGLGFDMGIPFPVEDLKELTNPHRCTITMNIGCRKNDTPAVKLMLDTICKALIANARTAHLVTHTDMKKHIESAANNPLFKLSAVVPGHQKYAEAVEKFYAVYRNDLNGTVGEDTAGGIMEGLNNAMIELQFI</sequence>
<dbReference type="AlphaFoldDB" id="A0A9N9LZH8"/>
<evidence type="ECO:0000313" key="1">
    <source>
        <dbReference type="EMBL" id="CAG8982683.1"/>
    </source>
</evidence>
<organism evidence="1 2">
    <name type="scientific">Hymenoscyphus albidus</name>
    <dbReference type="NCBI Taxonomy" id="595503"/>
    <lineage>
        <taxon>Eukaryota</taxon>
        <taxon>Fungi</taxon>
        <taxon>Dikarya</taxon>
        <taxon>Ascomycota</taxon>
        <taxon>Pezizomycotina</taxon>
        <taxon>Leotiomycetes</taxon>
        <taxon>Helotiales</taxon>
        <taxon>Helotiaceae</taxon>
        <taxon>Hymenoscyphus</taxon>
    </lineage>
</organism>
<dbReference type="Proteomes" id="UP000701801">
    <property type="component" value="Unassembled WGS sequence"/>
</dbReference>